<evidence type="ECO:0000313" key="2">
    <source>
        <dbReference type="EMBL" id="GCF11031.1"/>
    </source>
</evidence>
<evidence type="ECO:0000313" key="3">
    <source>
        <dbReference type="Proteomes" id="UP000322530"/>
    </source>
</evidence>
<feature type="transmembrane region" description="Helical" evidence="1">
    <location>
        <begin position="256"/>
        <end position="276"/>
    </location>
</feature>
<dbReference type="RefSeq" id="WP_149403880.1">
    <property type="nucleotide sequence ID" value="NZ_BIXY01000091.1"/>
</dbReference>
<keyword evidence="1" id="KW-0812">Transmembrane</keyword>
<feature type="transmembrane region" description="Helical" evidence="1">
    <location>
        <begin position="224"/>
        <end position="244"/>
    </location>
</feature>
<accession>A0A5A5THH8</accession>
<reference evidence="2 3" key="1">
    <citation type="submission" date="2019-01" db="EMBL/GenBank/DDBJ databases">
        <title>Draft genome sequence of Dictyobacter sp. Uno17.</title>
        <authorList>
            <person name="Wang C.M."/>
            <person name="Zheng Y."/>
            <person name="Sakai Y."/>
            <person name="Abe K."/>
            <person name="Yokota A."/>
            <person name="Yabe S."/>
        </authorList>
    </citation>
    <scope>NUCLEOTIDE SEQUENCE [LARGE SCALE GENOMIC DNA]</scope>
    <source>
        <strain evidence="2 3">Uno17</strain>
    </source>
</reference>
<gene>
    <name evidence="2" type="ORF">KDI_45950</name>
</gene>
<dbReference type="Pfam" id="PF26314">
    <property type="entry name" value="MptA_B_family"/>
    <property type="match status" value="1"/>
</dbReference>
<proteinExistence type="predicted"/>
<keyword evidence="1" id="KW-0472">Membrane</keyword>
<keyword evidence="3" id="KW-1185">Reference proteome</keyword>
<name>A0A5A5THH8_9CHLR</name>
<feature type="transmembrane region" description="Helical" evidence="1">
    <location>
        <begin position="310"/>
        <end position="337"/>
    </location>
</feature>
<feature type="transmembrane region" description="Helical" evidence="1">
    <location>
        <begin position="357"/>
        <end position="377"/>
    </location>
</feature>
<dbReference type="GO" id="GO:0016758">
    <property type="term" value="F:hexosyltransferase activity"/>
    <property type="evidence" value="ECO:0007669"/>
    <property type="project" value="InterPro"/>
</dbReference>
<feature type="transmembrane region" description="Helical" evidence="1">
    <location>
        <begin position="132"/>
        <end position="149"/>
    </location>
</feature>
<feature type="transmembrane region" description="Helical" evidence="1">
    <location>
        <begin position="482"/>
        <end position="502"/>
    </location>
</feature>
<protein>
    <submittedName>
        <fullName evidence="2">Uncharacterized protein</fullName>
    </submittedName>
</protein>
<feature type="transmembrane region" description="Helical" evidence="1">
    <location>
        <begin position="102"/>
        <end position="120"/>
    </location>
</feature>
<dbReference type="AlphaFoldDB" id="A0A5A5THH8"/>
<feature type="transmembrane region" description="Helical" evidence="1">
    <location>
        <begin position="535"/>
        <end position="554"/>
    </location>
</feature>
<sequence>MNKMIEKGQPLPDRPLAGRDARSWWIVGCMLAFVVCILLSVTPIARIGHMDLTKVTLVKDIAIPTGFMPPRMPFLTIWGKWLPSHFSSTTPNTLYRIADLELLFLIGLAFVVYAATVWLVGRRAWDGQMGTLRRWIWIGALMAGVIYLLTPGMASKDLFVYADYGNLAGAHLSNPYFSSPLEIAPHDILTRIDDWSKTPSAYGPVWVYVSGFFSLVFGDHPLPYFYIYRLLALVCHLVNIWLIGQILRRLGRSERTITLGMLLYAWNPLMLFEGPLGAHNDMFMSTLMLLGVWLCVRADQRGFTRLKHYWPALVLFTLAVLVKFTSIPLVLFFLLVLAGKSLGTPHLPLRELAWKSAIKNVVVAGVIFAVIALAAYLPFWIGHSLRDIVVSFSTPPSSSGAENSLMRVGLNYVLAHKQQSGLLMLLMRMMGTRRLWSVLDILAMGVAALVGAWYAWRTPSLRTLVLGSLSTMAVVLLVTPWFYSWYVIWLIALIPLLLAFAAGPLTKALATFCLTFSATAFVTYLSTSFYREQLLIRYFLLIVPALVIAALVYWRARGDKTSAHVKNAFPIDPSSDLQKKLEHERV</sequence>
<dbReference type="OrthoDB" id="138376at2"/>
<organism evidence="2 3">
    <name type="scientific">Dictyobacter arantiisoli</name>
    <dbReference type="NCBI Taxonomy" id="2014874"/>
    <lineage>
        <taxon>Bacteria</taxon>
        <taxon>Bacillati</taxon>
        <taxon>Chloroflexota</taxon>
        <taxon>Ktedonobacteria</taxon>
        <taxon>Ktedonobacterales</taxon>
        <taxon>Dictyobacteraceae</taxon>
        <taxon>Dictyobacter</taxon>
    </lineage>
</organism>
<dbReference type="Proteomes" id="UP000322530">
    <property type="component" value="Unassembled WGS sequence"/>
</dbReference>
<feature type="transmembrane region" description="Helical" evidence="1">
    <location>
        <begin position="509"/>
        <end position="529"/>
    </location>
</feature>
<dbReference type="GO" id="GO:0005886">
    <property type="term" value="C:plasma membrane"/>
    <property type="evidence" value="ECO:0007669"/>
    <property type="project" value="UniProtKB-SubCell"/>
</dbReference>
<dbReference type="EMBL" id="BIXY01000091">
    <property type="protein sequence ID" value="GCF11031.1"/>
    <property type="molecule type" value="Genomic_DNA"/>
</dbReference>
<comment type="caution">
    <text evidence="2">The sequence shown here is derived from an EMBL/GenBank/DDBJ whole genome shotgun (WGS) entry which is preliminary data.</text>
</comment>
<feature type="transmembrane region" description="Helical" evidence="1">
    <location>
        <begin position="24"/>
        <end position="45"/>
    </location>
</feature>
<evidence type="ECO:0000256" key="1">
    <source>
        <dbReference type="SAM" id="Phobius"/>
    </source>
</evidence>
<feature type="transmembrane region" description="Helical" evidence="1">
    <location>
        <begin position="435"/>
        <end position="456"/>
    </location>
</feature>
<keyword evidence="1" id="KW-1133">Transmembrane helix</keyword>